<evidence type="ECO:0000256" key="11">
    <source>
        <dbReference type="ARBA" id="ARBA00023268"/>
    </source>
</evidence>
<sequence>MTDPDSGDESKVVAGAVACKIPPFWRRRPDLWFAHVDAQFELSHITRDSTKYSHVVSQLDVDAMEHISDIIKNPPPDNAYETIKRKLTAAFMDSEESQLRQLLTELELGDQRPSQLWRRMKELSADRISDDALKTLWLQRLPVTARTVLTCSTDPIDVLATMADRIMDMNAHRHVNAVENRPAPPGRGDDIARLAQAVASLTARLRQLEDSRQSGRRSSRSRTRSSSAGRSARARSPSAPSTQVAACVTSARNRLFVTDRRSKLRFLVDSGSDISAVPPTLFDRHNGPHKYELFSASGSRIPTYGERLLTLDLGLRRPFTWPFIVASVTQPIIGADLLRHHGLVVDLANARLIDGVTDVAVRLPVGSADHDASVHCIKRSDQFDDLLNEFPEILRPPTLSTRTVPHRTMHVIETIGPPIRSRFRRLSCDRLLAAKAEFQVMMDLGICRPSKSPWASPLHLVPKKDGGWRPCGDYRRLNSVTKADRYPVPHIHDFSYNLSGKSIFSHIDLLRAYQQIPVAPEDVEKTAIITPFGLFEFPAMAFGLKNAGQTFQRFIDEVLGGLGFVFAYVDDVLVASSSLQEHLEHLRVVFGRLRDYGVSVNPAKCRFGVSTLSFLGYSVNSEGIRPIPERVSSLLDAGRPDTCRDLRSFLGAINYYRRFVRRSSASQAPLHEYLKGKHKRTDRIEWTPDLQAAFDRCKSDLANATLLVHPRADLPLVLKVDASDVAIGGVLEQIRDSLAEPLGFFSRKLGGAELRYSTYDRELLAIYSAIRHFRHHIEGRPLTVYTDHKPLVYAFAQNSEKASPRQFRHLDFVGQYTTDIRHLPGEKNVVADYLSRVSAVDVLDFAEIANAQKRDPELHDLLASSDTSLQLSLTAIPAIGMSLYCDGKGRIYIPSECRQAIFSLLHGLSHPSPKRTSMMVRERFVWPSVKRDISDWARACLACQRAKISRHTQSPLGSFPPSCTRFQHLHIDLVGPLPPSQGCRYLLTIIDRYTSWPEAVPIEDIAAETVAQHFYSTWISRYGVPQRVTTDRGRQFESSLFAALNRIMGVVHFRTTAYHPQANGKLERWHRSLKAALKCHGSEDWTTPLPTVLLGLRSVLMDSGHSAAELLFGSPLRLPGGWFEPAAASDDVLDHQSFVTRLKTTLSSLRPVARRSPDGRSTFVHPDLARATHVFVRCDSVRRPLQCPYDGPFPVVERTSKAFTINRSGDHDVVSIDRLKPAFLLASSDARDSGVPSSSAAPSAVHDVVVPVSPRPAPLSSDPGPAVLQPTTRLGREIRRPVRFRPAD</sequence>
<evidence type="ECO:0000256" key="3">
    <source>
        <dbReference type="ARBA" id="ARBA00022695"/>
    </source>
</evidence>
<keyword evidence="17" id="KW-1185">Reference proteome</keyword>
<evidence type="ECO:0000256" key="10">
    <source>
        <dbReference type="ARBA" id="ARBA00022918"/>
    </source>
</evidence>
<evidence type="ECO:0000259" key="14">
    <source>
        <dbReference type="PROSITE" id="PS50878"/>
    </source>
</evidence>
<evidence type="ECO:0000256" key="2">
    <source>
        <dbReference type="ARBA" id="ARBA00022679"/>
    </source>
</evidence>
<keyword evidence="10 16" id="KW-0695">RNA-directed DNA polymerase</keyword>
<dbReference type="PROSITE" id="PS50994">
    <property type="entry name" value="INTEGRASE"/>
    <property type="match status" value="1"/>
</dbReference>
<dbReference type="Gene3D" id="2.40.70.10">
    <property type="entry name" value="Acid Proteases"/>
    <property type="match status" value="1"/>
</dbReference>
<feature type="compositionally biased region" description="Basic residues" evidence="12">
    <location>
        <begin position="214"/>
        <end position="223"/>
    </location>
</feature>
<dbReference type="Pfam" id="PF17921">
    <property type="entry name" value="Integrase_H2C2"/>
    <property type="match status" value="1"/>
</dbReference>
<dbReference type="SUPFAM" id="SSF56672">
    <property type="entry name" value="DNA/RNA polymerases"/>
    <property type="match status" value="1"/>
</dbReference>
<dbReference type="InterPro" id="IPR021109">
    <property type="entry name" value="Peptidase_aspartic_dom_sf"/>
</dbReference>
<dbReference type="InterPro" id="IPR055469">
    <property type="entry name" value="DUF7041"/>
</dbReference>
<dbReference type="CDD" id="cd06094">
    <property type="entry name" value="RP_Saci_like"/>
    <property type="match status" value="1"/>
</dbReference>
<dbReference type="InterPro" id="IPR034132">
    <property type="entry name" value="RP_Saci-like"/>
</dbReference>
<dbReference type="InterPro" id="IPR012337">
    <property type="entry name" value="RNaseH-like_sf"/>
</dbReference>
<dbReference type="EMBL" id="AP028917">
    <property type="protein sequence ID" value="BES98523.1"/>
    <property type="molecule type" value="Genomic_DNA"/>
</dbReference>
<evidence type="ECO:0000256" key="4">
    <source>
        <dbReference type="ARBA" id="ARBA00022722"/>
    </source>
</evidence>
<proteinExistence type="predicted"/>
<feature type="domain" description="Reverse transcriptase" evidence="14">
    <location>
        <begin position="442"/>
        <end position="619"/>
    </location>
</feature>
<dbReference type="SUPFAM" id="SSF50630">
    <property type="entry name" value="Acid proteases"/>
    <property type="match status" value="1"/>
</dbReference>
<dbReference type="Gene3D" id="3.10.10.10">
    <property type="entry name" value="HIV Type 1 Reverse Transcriptase, subunit A, domain 1"/>
    <property type="match status" value="1"/>
</dbReference>
<dbReference type="Gene3D" id="3.10.20.370">
    <property type="match status" value="1"/>
</dbReference>
<keyword evidence="7" id="KW-0460">Magnesium</keyword>
<dbReference type="InterPro" id="IPR043502">
    <property type="entry name" value="DNA/RNA_pol_sf"/>
</dbReference>
<keyword evidence="6" id="KW-0378">Hydrolase</keyword>
<dbReference type="Pfam" id="PF23055">
    <property type="entry name" value="DUF7041"/>
    <property type="match status" value="1"/>
</dbReference>
<keyword evidence="11" id="KW-0511">Multifunctional enzyme</keyword>
<evidence type="ECO:0000259" key="13">
    <source>
        <dbReference type="PROSITE" id="PS50175"/>
    </source>
</evidence>
<dbReference type="Pfam" id="PF00665">
    <property type="entry name" value="rve"/>
    <property type="match status" value="1"/>
</dbReference>
<keyword evidence="5" id="KW-0255">Endonuclease</keyword>
<keyword evidence="4" id="KW-0540">Nuclease</keyword>
<dbReference type="PROSITE" id="PS50175">
    <property type="entry name" value="ASP_PROT_RETROV"/>
    <property type="match status" value="1"/>
</dbReference>
<keyword evidence="8" id="KW-0694">RNA-binding</keyword>
<dbReference type="PROSITE" id="PS50878">
    <property type="entry name" value="RT_POL"/>
    <property type="match status" value="1"/>
</dbReference>
<keyword evidence="2" id="KW-0808">Transferase</keyword>
<dbReference type="Gene3D" id="3.30.70.270">
    <property type="match status" value="2"/>
</dbReference>
<dbReference type="Proteomes" id="UP001307889">
    <property type="component" value="Chromosome 9"/>
</dbReference>
<feature type="domain" description="Integrase catalytic" evidence="15">
    <location>
        <begin position="956"/>
        <end position="1077"/>
    </location>
</feature>
<dbReference type="PANTHER" id="PTHR37984:SF5">
    <property type="entry name" value="PROTEIN NYNRIN-LIKE"/>
    <property type="match status" value="1"/>
</dbReference>
<evidence type="ECO:0000256" key="7">
    <source>
        <dbReference type="ARBA" id="ARBA00022842"/>
    </source>
</evidence>
<evidence type="ECO:0000256" key="5">
    <source>
        <dbReference type="ARBA" id="ARBA00022759"/>
    </source>
</evidence>
<protein>
    <recommendedName>
        <fullName evidence="1">RNA-directed DNA polymerase</fullName>
        <ecNumber evidence="1">2.7.7.49</ecNumber>
    </recommendedName>
</protein>
<feature type="compositionally biased region" description="Low complexity" evidence="12">
    <location>
        <begin position="224"/>
        <end position="243"/>
    </location>
</feature>
<dbReference type="Gene3D" id="3.30.420.10">
    <property type="entry name" value="Ribonuclease H-like superfamily/Ribonuclease H"/>
    <property type="match status" value="1"/>
</dbReference>
<gene>
    <name evidence="16" type="ORF">NTJ_11340</name>
</gene>
<dbReference type="InterPro" id="IPR001969">
    <property type="entry name" value="Aspartic_peptidase_AS"/>
</dbReference>
<evidence type="ECO:0000256" key="1">
    <source>
        <dbReference type="ARBA" id="ARBA00012493"/>
    </source>
</evidence>
<dbReference type="InterPro" id="IPR001995">
    <property type="entry name" value="Peptidase_A2_cat"/>
</dbReference>
<evidence type="ECO:0000256" key="9">
    <source>
        <dbReference type="ARBA" id="ARBA00022908"/>
    </source>
</evidence>
<dbReference type="Pfam" id="PF17919">
    <property type="entry name" value="RT_RNaseH_2"/>
    <property type="match status" value="1"/>
</dbReference>
<dbReference type="InterPro" id="IPR041577">
    <property type="entry name" value="RT_RNaseH_2"/>
</dbReference>
<dbReference type="EC" id="2.7.7.49" evidence="1"/>
<feature type="compositionally biased region" description="Basic and acidic residues" evidence="12">
    <location>
        <begin position="1274"/>
        <end position="1288"/>
    </location>
</feature>
<dbReference type="InterPro" id="IPR041588">
    <property type="entry name" value="Integrase_H2C2"/>
</dbReference>
<dbReference type="InterPro" id="IPR000477">
    <property type="entry name" value="RT_dom"/>
</dbReference>
<dbReference type="InterPro" id="IPR036397">
    <property type="entry name" value="RNaseH_sf"/>
</dbReference>
<organism evidence="16 17">
    <name type="scientific">Nesidiocoris tenuis</name>
    <dbReference type="NCBI Taxonomy" id="355587"/>
    <lineage>
        <taxon>Eukaryota</taxon>
        <taxon>Metazoa</taxon>
        <taxon>Ecdysozoa</taxon>
        <taxon>Arthropoda</taxon>
        <taxon>Hexapoda</taxon>
        <taxon>Insecta</taxon>
        <taxon>Pterygota</taxon>
        <taxon>Neoptera</taxon>
        <taxon>Paraneoptera</taxon>
        <taxon>Hemiptera</taxon>
        <taxon>Heteroptera</taxon>
        <taxon>Panheteroptera</taxon>
        <taxon>Cimicomorpha</taxon>
        <taxon>Miridae</taxon>
        <taxon>Dicyphina</taxon>
        <taxon>Nesidiocoris</taxon>
    </lineage>
</organism>
<reference evidence="16 17" key="1">
    <citation type="submission" date="2023-09" db="EMBL/GenBank/DDBJ databases">
        <title>Nesidiocoris tenuis whole genome shotgun sequence.</title>
        <authorList>
            <person name="Shibata T."/>
            <person name="Shimoda M."/>
            <person name="Kobayashi T."/>
            <person name="Uehara T."/>
        </authorList>
    </citation>
    <scope>NUCLEOTIDE SEQUENCE [LARGE SCALE GENOMIC DNA]</scope>
    <source>
        <strain evidence="16 17">Japan</strain>
    </source>
</reference>
<name>A0ABN7B2R2_9HEMI</name>
<evidence type="ECO:0000256" key="12">
    <source>
        <dbReference type="SAM" id="MobiDB-lite"/>
    </source>
</evidence>
<dbReference type="CDD" id="cd09274">
    <property type="entry name" value="RNase_HI_RT_Ty3"/>
    <property type="match status" value="1"/>
</dbReference>
<accession>A0ABN7B2R2</accession>
<feature type="domain" description="Peptidase A2" evidence="13">
    <location>
        <begin position="264"/>
        <end position="337"/>
    </location>
</feature>
<dbReference type="CDD" id="cd01647">
    <property type="entry name" value="RT_LTR"/>
    <property type="match status" value="1"/>
</dbReference>
<evidence type="ECO:0000313" key="17">
    <source>
        <dbReference type="Proteomes" id="UP001307889"/>
    </source>
</evidence>
<dbReference type="GO" id="GO:0003964">
    <property type="term" value="F:RNA-directed DNA polymerase activity"/>
    <property type="evidence" value="ECO:0007669"/>
    <property type="project" value="UniProtKB-KW"/>
</dbReference>
<evidence type="ECO:0000256" key="6">
    <source>
        <dbReference type="ARBA" id="ARBA00022801"/>
    </source>
</evidence>
<keyword evidence="3" id="KW-0548">Nucleotidyltransferase</keyword>
<dbReference type="InterPro" id="IPR050951">
    <property type="entry name" value="Retrovirus_Pol_polyprotein"/>
</dbReference>
<dbReference type="PROSITE" id="PS00141">
    <property type="entry name" value="ASP_PROTEASE"/>
    <property type="match status" value="1"/>
</dbReference>
<dbReference type="PANTHER" id="PTHR37984">
    <property type="entry name" value="PROTEIN CBG26694"/>
    <property type="match status" value="1"/>
</dbReference>
<dbReference type="Gene3D" id="1.10.340.70">
    <property type="match status" value="1"/>
</dbReference>
<feature type="region of interest" description="Disordered" evidence="12">
    <location>
        <begin position="1252"/>
        <end position="1288"/>
    </location>
</feature>
<feature type="region of interest" description="Disordered" evidence="12">
    <location>
        <begin position="205"/>
        <end position="245"/>
    </location>
</feature>
<dbReference type="InterPro" id="IPR001584">
    <property type="entry name" value="Integrase_cat-core"/>
</dbReference>
<dbReference type="InterPro" id="IPR043128">
    <property type="entry name" value="Rev_trsase/Diguanyl_cyclase"/>
</dbReference>
<dbReference type="Pfam" id="PF00078">
    <property type="entry name" value="RVT_1"/>
    <property type="match status" value="1"/>
</dbReference>
<dbReference type="SUPFAM" id="SSF53098">
    <property type="entry name" value="Ribonuclease H-like"/>
    <property type="match status" value="1"/>
</dbReference>
<evidence type="ECO:0000256" key="8">
    <source>
        <dbReference type="ARBA" id="ARBA00022884"/>
    </source>
</evidence>
<evidence type="ECO:0000259" key="15">
    <source>
        <dbReference type="PROSITE" id="PS50994"/>
    </source>
</evidence>
<evidence type="ECO:0000313" key="16">
    <source>
        <dbReference type="EMBL" id="BES98523.1"/>
    </source>
</evidence>
<keyword evidence="9" id="KW-0229">DNA integration</keyword>